<keyword evidence="2 4" id="KW-0853">WD repeat</keyword>
<evidence type="ECO:0000256" key="4">
    <source>
        <dbReference type="PROSITE-ProRule" id="PRU00221"/>
    </source>
</evidence>
<feature type="repeat" description="WD" evidence="4">
    <location>
        <begin position="118"/>
        <end position="149"/>
    </location>
</feature>
<reference evidence="6" key="1">
    <citation type="submission" date="2023-03" db="EMBL/GenBank/DDBJ databases">
        <title>Massive genome expansion in bonnet fungi (Mycena s.s.) driven by repeated elements and novel gene families across ecological guilds.</title>
        <authorList>
            <consortium name="Lawrence Berkeley National Laboratory"/>
            <person name="Harder C.B."/>
            <person name="Miyauchi S."/>
            <person name="Viragh M."/>
            <person name="Kuo A."/>
            <person name="Thoen E."/>
            <person name="Andreopoulos B."/>
            <person name="Lu D."/>
            <person name="Skrede I."/>
            <person name="Drula E."/>
            <person name="Henrissat B."/>
            <person name="Morin E."/>
            <person name="Kohler A."/>
            <person name="Barry K."/>
            <person name="LaButti K."/>
            <person name="Morin E."/>
            <person name="Salamov A."/>
            <person name="Lipzen A."/>
            <person name="Mereny Z."/>
            <person name="Hegedus B."/>
            <person name="Baldrian P."/>
            <person name="Stursova M."/>
            <person name="Weitz H."/>
            <person name="Taylor A."/>
            <person name="Grigoriev I.V."/>
            <person name="Nagy L.G."/>
            <person name="Martin F."/>
            <person name="Kauserud H."/>
        </authorList>
    </citation>
    <scope>NUCLEOTIDE SEQUENCE</scope>
    <source>
        <strain evidence="6">9144</strain>
    </source>
</reference>
<keyword evidence="1" id="KW-0963">Cytoplasm</keyword>
<evidence type="ECO:0000313" key="7">
    <source>
        <dbReference type="Proteomes" id="UP001219525"/>
    </source>
</evidence>
<comment type="caution">
    <text evidence="6">The sequence shown here is derived from an EMBL/GenBank/DDBJ whole genome shotgun (WGS) entry which is preliminary data.</text>
</comment>
<dbReference type="SMART" id="SM00320">
    <property type="entry name" value="WD40"/>
    <property type="match status" value="4"/>
</dbReference>
<name>A0AAD6Y045_9AGAR</name>
<feature type="chain" id="PRO_5042187510" evidence="5">
    <location>
        <begin position="23"/>
        <end position="227"/>
    </location>
</feature>
<dbReference type="InterPro" id="IPR001680">
    <property type="entry name" value="WD40_rpt"/>
</dbReference>
<dbReference type="GO" id="GO:0043130">
    <property type="term" value="F:ubiquitin binding"/>
    <property type="evidence" value="ECO:0007669"/>
    <property type="project" value="TreeGrafter"/>
</dbReference>
<evidence type="ECO:0000256" key="2">
    <source>
        <dbReference type="ARBA" id="ARBA00022574"/>
    </source>
</evidence>
<evidence type="ECO:0000256" key="3">
    <source>
        <dbReference type="ARBA" id="ARBA00022737"/>
    </source>
</evidence>
<dbReference type="GO" id="GO:0005737">
    <property type="term" value="C:cytoplasm"/>
    <property type="evidence" value="ECO:0007669"/>
    <property type="project" value="TreeGrafter"/>
</dbReference>
<dbReference type="PANTHER" id="PTHR19849:SF0">
    <property type="entry name" value="PHOSPHOLIPASE A-2-ACTIVATING PROTEIN"/>
    <property type="match status" value="1"/>
</dbReference>
<keyword evidence="7" id="KW-1185">Reference proteome</keyword>
<dbReference type="EMBL" id="JARJCW010000113">
    <property type="protein sequence ID" value="KAJ7193000.1"/>
    <property type="molecule type" value="Genomic_DNA"/>
</dbReference>
<dbReference type="Proteomes" id="UP001219525">
    <property type="component" value="Unassembled WGS sequence"/>
</dbReference>
<dbReference type="PROSITE" id="PS50082">
    <property type="entry name" value="WD_REPEATS_2"/>
    <property type="match status" value="1"/>
</dbReference>
<evidence type="ECO:0000256" key="1">
    <source>
        <dbReference type="ARBA" id="ARBA00022490"/>
    </source>
</evidence>
<keyword evidence="5" id="KW-0732">Signal</keyword>
<evidence type="ECO:0000313" key="6">
    <source>
        <dbReference type="EMBL" id="KAJ7193000.1"/>
    </source>
</evidence>
<dbReference type="AlphaFoldDB" id="A0AAD6Y045"/>
<accession>A0AAD6Y045</accession>
<dbReference type="Gene3D" id="2.130.10.10">
    <property type="entry name" value="YVTN repeat-like/Quinoprotein amine dehydrogenase"/>
    <property type="match status" value="1"/>
</dbReference>
<evidence type="ECO:0000256" key="5">
    <source>
        <dbReference type="SAM" id="SignalP"/>
    </source>
</evidence>
<keyword evidence="3" id="KW-0677">Repeat</keyword>
<dbReference type="InterPro" id="IPR036322">
    <property type="entry name" value="WD40_repeat_dom_sf"/>
</dbReference>
<sequence length="227" mass="25461">MPYKLSATLAGLRCTFLLAASALHCELIVHALGTPADDLILSVSRESTAIVWRRAAAAATFTQDSVFRARAIVTRISPDYTLLGHTNNVRGLRTTPEGHIISCSWDYMWKNFSLAYELKGHENSVWDVLAANEEEFITGSADETIKLWKQHKTMCTFTLVSFVPYSAYPRHRICIMHRHVSFPLAISVYSFDDDPVYTLTGHTSFIYRLAVLLSGDLVSSSEDRSRP</sequence>
<gene>
    <name evidence="6" type="ORF">GGX14DRAFT_593547</name>
</gene>
<dbReference type="SUPFAM" id="SSF50978">
    <property type="entry name" value="WD40 repeat-like"/>
    <property type="match status" value="1"/>
</dbReference>
<dbReference type="Pfam" id="PF00400">
    <property type="entry name" value="WD40"/>
    <property type="match status" value="3"/>
</dbReference>
<feature type="signal peptide" evidence="5">
    <location>
        <begin position="1"/>
        <end position="22"/>
    </location>
</feature>
<dbReference type="GO" id="GO:0043161">
    <property type="term" value="P:proteasome-mediated ubiquitin-dependent protein catabolic process"/>
    <property type="evidence" value="ECO:0007669"/>
    <property type="project" value="TreeGrafter"/>
</dbReference>
<dbReference type="PROSITE" id="PS50294">
    <property type="entry name" value="WD_REPEATS_REGION"/>
    <property type="match status" value="1"/>
</dbReference>
<dbReference type="GO" id="GO:0005634">
    <property type="term" value="C:nucleus"/>
    <property type="evidence" value="ECO:0007669"/>
    <property type="project" value="TreeGrafter"/>
</dbReference>
<dbReference type="GO" id="GO:0010992">
    <property type="term" value="P:ubiquitin recycling"/>
    <property type="evidence" value="ECO:0007669"/>
    <property type="project" value="TreeGrafter"/>
</dbReference>
<protein>
    <submittedName>
        <fullName evidence="6">WD40-repeat-containing domain protein</fullName>
    </submittedName>
</protein>
<dbReference type="InterPro" id="IPR015943">
    <property type="entry name" value="WD40/YVTN_repeat-like_dom_sf"/>
</dbReference>
<organism evidence="6 7">
    <name type="scientific">Mycena pura</name>
    <dbReference type="NCBI Taxonomy" id="153505"/>
    <lineage>
        <taxon>Eukaryota</taxon>
        <taxon>Fungi</taxon>
        <taxon>Dikarya</taxon>
        <taxon>Basidiomycota</taxon>
        <taxon>Agaricomycotina</taxon>
        <taxon>Agaricomycetes</taxon>
        <taxon>Agaricomycetidae</taxon>
        <taxon>Agaricales</taxon>
        <taxon>Marasmiineae</taxon>
        <taxon>Mycenaceae</taxon>
        <taxon>Mycena</taxon>
    </lineage>
</organism>
<dbReference type="PANTHER" id="PTHR19849">
    <property type="entry name" value="PHOSPHOLIPASE A-2-ACTIVATING PROTEIN"/>
    <property type="match status" value="1"/>
</dbReference>
<proteinExistence type="predicted"/>